<evidence type="ECO:0000256" key="4">
    <source>
        <dbReference type="ARBA" id="ARBA00022452"/>
    </source>
</evidence>
<dbReference type="Gene3D" id="2.40.160.10">
    <property type="entry name" value="Porin"/>
    <property type="match status" value="1"/>
</dbReference>
<sequence length="199" mass="22806">MLRWRALHHRARRRKRPELTRKWITQTSLALFPSMKSTVKLRVHNQEANNIDKTCIQLMLIGRIMTDGKLNARVKCDTTEPSFSLEADNFSQLTTFRLHLEKLLPGQVASTDMAIMNYVSLATEFMYNIKSRDVVASVGYDYILRQCRLRGKIDSNSVTSAYLEEYLPIAGNVGLQFLLSAEVDHVKKDYKFGFGVTLS</sequence>
<protein>
    <submittedName>
        <fullName evidence="10">Uncharacterized protein</fullName>
    </submittedName>
</protein>
<accession>A0AAU9RBL6</accession>
<evidence type="ECO:0000256" key="7">
    <source>
        <dbReference type="ARBA" id="ARBA00022927"/>
    </source>
</evidence>
<evidence type="ECO:0000313" key="11">
    <source>
        <dbReference type="Proteomes" id="UP000836841"/>
    </source>
</evidence>
<evidence type="ECO:0000256" key="8">
    <source>
        <dbReference type="ARBA" id="ARBA00023128"/>
    </source>
</evidence>
<keyword evidence="7" id="KW-0653">Protein transport</keyword>
<dbReference type="EMBL" id="OU466857">
    <property type="protein sequence ID" value="CAH2036332.1"/>
    <property type="molecule type" value="Genomic_DNA"/>
</dbReference>
<dbReference type="GO" id="GO:0005741">
    <property type="term" value="C:mitochondrial outer membrane"/>
    <property type="evidence" value="ECO:0007669"/>
    <property type="project" value="UniProtKB-SubCell"/>
</dbReference>
<dbReference type="Proteomes" id="UP000836841">
    <property type="component" value="Chromosome 1"/>
</dbReference>
<evidence type="ECO:0000313" key="10">
    <source>
        <dbReference type="EMBL" id="CAH2036332.1"/>
    </source>
</evidence>
<comment type="subcellular location">
    <subcellularLocation>
        <location evidence="1">Mitochondrion outer membrane</location>
        <topology evidence="1">Multi-pass membrane protein</topology>
    </subcellularLocation>
</comment>
<keyword evidence="3" id="KW-0813">Transport</keyword>
<dbReference type="Pfam" id="PF01459">
    <property type="entry name" value="Porin_3"/>
    <property type="match status" value="1"/>
</dbReference>
<dbReference type="PANTHER" id="PTHR10802">
    <property type="entry name" value="MITOCHONDRIAL IMPORT RECEPTOR SUBUNIT TOM40"/>
    <property type="match status" value="1"/>
</dbReference>
<gene>
    <name evidence="10" type="ORF">TAV2_LOCUS1716</name>
</gene>
<reference evidence="10 11" key="1">
    <citation type="submission" date="2022-03" db="EMBL/GenBank/DDBJ databases">
        <authorList>
            <person name="Nunn A."/>
            <person name="Chopra R."/>
            <person name="Nunn A."/>
            <person name="Contreras Garrido A."/>
        </authorList>
    </citation>
    <scope>NUCLEOTIDE SEQUENCE [LARGE SCALE GENOMIC DNA]</scope>
</reference>
<dbReference type="GO" id="GO:0008320">
    <property type="term" value="F:protein transmembrane transporter activity"/>
    <property type="evidence" value="ECO:0007669"/>
    <property type="project" value="InterPro"/>
</dbReference>
<evidence type="ECO:0000256" key="1">
    <source>
        <dbReference type="ARBA" id="ARBA00004374"/>
    </source>
</evidence>
<comment type="similarity">
    <text evidence="2">Belongs to the Tom40 family.</text>
</comment>
<evidence type="ECO:0000256" key="9">
    <source>
        <dbReference type="ARBA" id="ARBA00023136"/>
    </source>
</evidence>
<keyword evidence="6" id="KW-1000">Mitochondrion outer membrane</keyword>
<keyword evidence="5" id="KW-0812">Transmembrane</keyword>
<evidence type="ECO:0000256" key="3">
    <source>
        <dbReference type="ARBA" id="ARBA00022448"/>
    </source>
</evidence>
<evidence type="ECO:0000256" key="5">
    <source>
        <dbReference type="ARBA" id="ARBA00022692"/>
    </source>
</evidence>
<name>A0AAU9RBL6_THLAR</name>
<dbReference type="AlphaFoldDB" id="A0AAU9RBL6"/>
<keyword evidence="4" id="KW-1134">Transmembrane beta strand</keyword>
<proteinExistence type="inferred from homology"/>
<organism evidence="10 11">
    <name type="scientific">Thlaspi arvense</name>
    <name type="common">Field penny-cress</name>
    <dbReference type="NCBI Taxonomy" id="13288"/>
    <lineage>
        <taxon>Eukaryota</taxon>
        <taxon>Viridiplantae</taxon>
        <taxon>Streptophyta</taxon>
        <taxon>Embryophyta</taxon>
        <taxon>Tracheophyta</taxon>
        <taxon>Spermatophyta</taxon>
        <taxon>Magnoliopsida</taxon>
        <taxon>eudicotyledons</taxon>
        <taxon>Gunneridae</taxon>
        <taxon>Pentapetalae</taxon>
        <taxon>rosids</taxon>
        <taxon>malvids</taxon>
        <taxon>Brassicales</taxon>
        <taxon>Brassicaceae</taxon>
        <taxon>Thlaspideae</taxon>
        <taxon>Thlaspi</taxon>
    </lineage>
</organism>
<dbReference type="InterPro" id="IPR023614">
    <property type="entry name" value="Porin_dom_sf"/>
</dbReference>
<dbReference type="GO" id="GO:0030150">
    <property type="term" value="P:protein import into mitochondrial matrix"/>
    <property type="evidence" value="ECO:0007669"/>
    <property type="project" value="InterPro"/>
</dbReference>
<dbReference type="InterPro" id="IPR037930">
    <property type="entry name" value="Tom40"/>
</dbReference>
<evidence type="ECO:0000256" key="2">
    <source>
        <dbReference type="ARBA" id="ARBA00010510"/>
    </source>
</evidence>
<keyword evidence="9" id="KW-0472">Membrane</keyword>
<dbReference type="InterPro" id="IPR027246">
    <property type="entry name" value="Porin_Euk/Tom40"/>
</dbReference>
<keyword evidence="8" id="KW-0496">Mitochondrion</keyword>
<keyword evidence="11" id="KW-1185">Reference proteome</keyword>
<evidence type="ECO:0000256" key="6">
    <source>
        <dbReference type="ARBA" id="ARBA00022787"/>
    </source>
</evidence>